<feature type="transmembrane region" description="Helical" evidence="1">
    <location>
        <begin position="44"/>
        <end position="66"/>
    </location>
</feature>
<keyword evidence="1" id="KW-0472">Membrane</keyword>
<accession>A0ABS8YMX6</accession>
<reference evidence="3 4" key="1">
    <citation type="submission" date="2021-11" db="EMBL/GenBank/DDBJ databases">
        <title>Draft genome sequence of Paenibacillus profundus YoMME, a new Gram-positive bacteria with exoelectrogenic properties.</title>
        <authorList>
            <person name="Hubenova Y."/>
            <person name="Hubenova E."/>
            <person name="Manasiev Y."/>
            <person name="Peykov S."/>
            <person name="Mitov M."/>
        </authorList>
    </citation>
    <scope>NUCLEOTIDE SEQUENCE [LARGE SCALE GENOMIC DNA]</scope>
    <source>
        <strain evidence="3 4">YoMME</strain>
    </source>
</reference>
<dbReference type="Proteomes" id="UP001199916">
    <property type="component" value="Unassembled WGS sequence"/>
</dbReference>
<dbReference type="RefSeq" id="WP_019421055.1">
    <property type="nucleotide sequence ID" value="NZ_JAJNBZ010000042.1"/>
</dbReference>
<dbReference type="InterPro" id="IPR005182">
    <property type="entry name" value="YdbS-like_PH"/>
</dbReference>
<evidence type="ECO:0000313" key="3">
    <source>
        <dbReference type="EMBL" id="MCE5173165.1"/>
    </source>
</evidence>
<keyword evidence="1" id="KW-0812">Transmembrane</keyword>
<gene>
    <name evidence="3" type="ORF">LQV63_28280</name>
</gene>
<name>A0ABS8YMX6_9BACL</name>
<evidence type="ECO:0000313" key="4">
    <source>
        <dbReference type="Proteomes" id="UP001199916"/>
    </source>
</evidence>
<dbReference type="PANTHER" id="PTHR34473">
    <property type="entry name" value="UPF0699 TRANSMEMBRANE PROTEIN YDBS"/>
    <property type="match status" value="1"/>
</dbReference>
<dbReference type="EMBL" id="JAJNBZ010000042">
    <property type="protein sequence ID" value="MCE5173165.1"/>
    <property type="molecule type" value="Genomic_DNA"/>
</dbReference>
<keyword evidence="4" id="KW-1185">Reference proteome</keyword>
<feature type="transmembrane region" description="Helical" evidence="1">
    <location>
        <begin position="21"/>
        <end position="38"/>
    </location>
</feature>
<comment type="caution">
    <text evidence="3">The sequence shown here is derived from an EMBL/GenBank/DDBJ whole genome shotgun (WGS) entry which is preliminary data.</text>
</comment>
<dbReference type="PANTHER" id="PTHR34473:SF2">
    <property type="entry name" value="UPF0699 TRANSMEMBRANE PROTEIN YDBT"/>
    <property type="match status" value="1"/>
</dbReference>
<dbReference type="Pfam" id="PF03703">
    <property type="entry name" value="bPH_2"/>
    <property type="match status" value="1"/>
</dbReference>
<feature type="domain" description="YdbS-like PH" evidence="2">
    <location>
        <begin position="73"/>
        <end position="148"/>
    </location>
</feature>
<sequence length="159" mass="18290">MYNRLSHRLHPDYVKVARIRAFLTHLVLFAMVVAYVIVARDQGWVLYPARIALVLFLITFIWYIFISPVLTYSYFKYEVREEEVEIQSGIFFRKHILVPMTRVQHVEKASGPVLRKFGLAKISIATAATTHEIEGLQAAAAEALKQRIAVLARVEDDDE</sequence>
<keyword evidence="1" id="KW-1133">Transmembrane helix</keyword>
<evidence type="ECO:0000259" key="2">
    <source>
        <dbReference type="Pfam" id="PF03703"/>
    </source>
</evidence>
<proteinExistence type="predicted"/>
<protein>
    <submittedName>
        <fullName evidence="3">PH domain-containing protein</fullName>
    </submittedName>
</protein>
<organism evidence="3 4">
    <name type="scientific">Paenibacillus profundus</name>
    <dbReference type="NCBI Taxonomy" id="1173085"/>
    <lineage>
        <taxon>Bacteria</taxon>
        <taxon>Bacillati</taxon>
        <taxon>Bacillota</taxon>
        <taxon>Bacilli</taxon>
        <taxon>Bacillales</taxon>
        <taxon>Paenibacillaceae</taxon>
        <taxon>Paenibacillus</taxon>
    </lineage>
</organism>
<evidence type="ECO:0000256" key="1">
    <source>
        <dbReference type="SAM" id="Phobius"/>
    </source>
</evidence>